<proteinExistence type="predicted"/>
<dbReference type="Proteomes" id="UP000252118">
    <property type="component" value="Unassembled WGS sequence"/>
</dbReference>
<evidence type="ECO:0000313" key="1">
    <source>
        <dbReference type="EMBL" id="RBP07690.1"/>
    </source>
</evidence>
<dbReference type="AlphaFoldDB" id="A0A366F128"/>
<gene>
    <name evidence="1" type="ORF">DET59_10155</name>
</gene>
<accession>A0A366F128</accession>
<name>A0A366F128_9BACI</name>
<comment type="caution">
    <text evidence="1">The sequence shown here is derived from an EMBL/GenBank/DDBJ whole genome shotgun (WGS) entry which is preliminary data.</text>
</comment>
<organism evidence="1 2">
    <name type="scientific">Rossellomorea aquimaris</name>
    <dbReference type="NCBI Taxonomy" id="189382"/>
    <lineage>
        <taxon>Bacteria</taxon>
        <taxon>Bacillati</taxon>
        <taxon>Bacillota</taxon>
        <taxon>Bacilli</taxon>
        <taxon>Bacillales</taxon>
        <taxon>Bacillaceae</taxon>
        <taxon>Rossellomorea</taxon>
    </lineage>
</organism>
<protein>
    <submittedName>
        <fullName evidence="1">Uncharacterized protein</fullName>
    </submittedName>
</protein>
<sequence length="34" mass="4115">MRDVKVVPHQAEWKEKFETEKRSIGMKKNKREGN</sequence>
<evidence type="ECO:0000313" key="2">
    <source>
        <dbReference type="Proteomes" id="UP000252118"/>
    </source>
</evidence>
<reference evidence="1 2" key="1">
    <citation type="submission" date="2018-06" db="EMBL/GenBank/DDBJ databases">
        <title>Freshwater and sediment microbial communities from various areas in North America, analyzing microbe dynamics in response to fracking.</title>
        <authorList>
            <person name="Lamendella R."/>
        </authorList>
    </citation>
    <scope>NUCLEOTIDE SEQUENCE [LARGE SCALE GENOMIC DNA]</scope>
    <source>
        <strain evidence="1 2">97B</strain>
    </source>
</reference>
<dbReference type="EMBL" id="QNRJ01000001">
    <property type="protein sequence ID" value="RBP07690.1"/>
    <property type="molecule type" value="Genomic_DNA"/>
</dbReference>